<evidence type="ECO:0000313" key="2">
    <source>
        <dbReference type="EMBL" id="MFC3763502.1"/>
    </source>
</evidence>
<dbReference type="InterPro" id="IPR017938">
    <property type="entry name" value="Riboflavin_synthase-like_b-brl"/>
</dbReference>
<keyword evidence="3" id="KW-1185">Reference proteome</keyword>
<dbReference type="InterPro" id="IPR017927">
    <property type="entry name" value="FAD-bd_FR_type"/>
</dbReference>
<feature type="domain" description="FAD-binding FR-type" evidence="1">
    <location>
        <begin position="17"/>
        <end position="145"/>
    </location>
</feature>
<dbReference type="Pfam" id="PF08021">
    <property type="entry name" value="FAD_binding_9"/>
    <property type="match status" value="1"/>
</dbReference>
<evidence type="ECO:0000259" key="1">
    <source>
        <dbReference type="PROSITE" id="PS51384"/>
    </source>
</evidence>
<dbReference type="CDD" id="cd06193">
    <property type="entry name" value="siderophore_interacting"/>
    <property type="match status" value="1"/>
</dbReference>
<dbReference type="Proteomes" id="UP001595699">
    <property type="component" value="Unassembled WGS sequence"/>
</dbReference>
<accession>A0ABV7YEI4</accession>
<gene>
    <name evidence="2" type="ORF">ACFOUW_21870</name>
</gene>
<dbReference type="InterPro" id="IPR039261">
    <property type="entry name" value="FNR_nucleotide-bd"/>
</dbReference>
<dbReference type="Gene3D" id="2.40.30.10">
    <property type="entry name" value="Translation factors"/>
    <property type="match status" value="1"/>
</dbReference>
<name>A0ABV7YEI4_9ACTN</name>
<dbReference type="InterPro" id="IPR007037">
    <property type="entry name" value="SIP_rossman_dom"/>
</dbReference>
<organism evidence="2 3">
    <name type="scientific">Tenggerimyces flavus</name>
    <dbReference type="NCBI Taxonomy" id="1708749"/>
    <lineage>
        <taxon>Bacteria</taxon>
        <taxon>Bacillati</taxon>
        <taxon>Actinomycetota</taxon>
        <taxon>Actinomycetes</taxon>
        <taxon>Propionibacteriales</taxon>
        <taxon>Nocardioidaceae</taxon>
        <taxon>Tenggerimyces</taxon>
    </lineage>
</organism>
<dbReference type="PANTHER" id="PTHR30157">
    <property type="entry name" value="FERRIC REDUCTASE, NADPH-DEPENDENT"/>
    <property type="match status" value="1"/>
</dbReference>
<sequence>MAKTPTRPVRTRPENALLFFRTHVTAVTRVTPNIVRVTLGGSELSEFVGDGPDQRIKVFLPPPGEVEPKLPTYGDDWYTVYRQLPADKRPAMRTYTIRKHYPERNEVDVDFVLHGDLGPASRWANQAALGDAVLIWGPYADYEPTPNTTWQLIAGDATALPAIGAILEELPAGTVAKVFVEVDSPTDELPLATSGDVSLTWVHRSAGVELVDVVRAAELPEGSPYVWMGGEAGLVKALRRHCVNDRQYPRYDIYFCGYWRRGRAEDDFDEVEAAQEERAELAADEAAGVV</sequence>
<evidence type="ECO:0000313" key="3">
    <source>
        <dbReference type="Proteomes" id="UP001595699"/>
    </source>
</evidence>
<dbReference type="EMBL" id="JBHRZH010000019">
    <property type="protein sequence ID" value="MFC3763502.1"/>
    <property type="molecule type" value="Genomic_DNA"/>
</dbReference>
<protein>
    <submittedName>
        <fullName evidence="2">Siderophore-interacting protein</fullName>
    </submittedName>
</protein>
<dbReference type="SUPFAM" id="SSF63380">
    <property type="entry name" value="Riboflavin synthase domain-like"/>
    <property type="match status" value="1"/>
</dbReference>
<dbReference type="Gene3D" id="3.40.50.80">
    <property type="entry name" value="Nucleotide-binding domain of ferredoxin-NADP reductase (FNR) module"/>
    <property type="match status" value="1"/>
</dbReference>
<dbReference type="PROSITE" id="PS51384">
    <property type="entry name" value="FAD_FR"/>
    <property type="match status" value="1"/>
</dbReference>
<dbReference type="RefSeq" id="WP_205115535.1">
    <property type="nucleotide sequence ID" value="NZ_JAFBCM010000001.1"/>
</dbReference>
<dbReference type="Pfam" id="PF04954">
    <property type="entry name" value="SIP"/>
    <property type="match status" value="1"/>
</dbReference>
<dbReference type="InterPro" id="IPR013113">
    <property type="entry name" value="SIP_FAD-bd"/>
</dbReference>
<dbReference type="InterPro" id="IPR039374">
    <property type="entry name" value="SIP_fam"/>
</dbReference>
<comment type="caution">
    <text evidence="2">The sequence shown here is derived from an EMBL/GenBank/DDBJ whole genome shotgun (WGS) entry which is preliminary data.</text>
</comment>
<reference evidence="3" key="1">
    <citation type="journal article" date="2019" name="Int. J. Syst. Evol. Microbiol.">
        <title>The Global Catalogue of Microorganisms (GCM) 10K type strain sequencing project: providing services to taxonomists for standard genome sequencing and annotation.</title>
        <authorList>
            <consortium name="The Broad Institute Genomics Platform"/>
            <consortium name="The Broad Institute Genome Sequencing Center for Infectious Disease"/>
            <person name="Wu L."/>
            <person name="Ma J."/>
        </authorList>
    </citation>
    <scope>NUCLEOTIDE SEQUENCE [LARGE SCALE GENOMIC DNA]</scope>
    <source>
        <strain evidence="3">CGMCC 4.7241</strain>
    </source>
</reference>
<proteinExistence type="predicted"/>
<dbReference type="PANTHER" id="PTHR30157:SF0">
    <property type="entry name" value="NADPH-DEPENDENT FERRIC-CHELATE REDUCTASE"/>
    <property type="match status" value="1"/>
</dbReference>